<keyword evidence="4" id="KW-1185">Reference proteome</keyword>
<dbReference type="InterPro" id="IPR036866">
    <property type="entry name" value="RibonucZ/Hydroxyglut_hydro"/>
</dbReference>
<dbReference type="GO" id="GO:0005737">
    <property type="term" value="C:cytoplasm"/>
    <property type="evidence" value="ECO:0007669"/>
    <property type="project" value="TreeGrafter"/>
</dbReference>
<feature type="transmembrane region" description="Helical" evidence="1">
    <location>
        <begin position="12"/>
        <end position="31"/>
    </location>
</feature>
<proteinExistence type="predicted"/>
<name>A0A1G6INP9_9SPHI</name>
<dbReference type="PANTHER" id="PTHR15032">
    <property type="entry name" value="N-ACYL-PHOSPHATIDYLETHANOLAMINE-HYDROLYZING PHOSPHOLIPASE D"/>
    <property type="match status" value="1"/>
</dbReference>
<keyword evidence="1" id="KW-1133">Transmembrane helix</keyword>
<dbReference type="Proteomes" id="UP000199455">
    <property type="component" value="Unassembled WGS sequence"/>
</dbReference>
<evidence type="ECO:0000313" key="3">
    <source>
        <dbReference type="EMBL" id="SDC08182.1"/>
    </source>
</evidence>
<dbReference type="SUPFAM" id="SSF56281">
    <property type="entry name" value="Metallo-hydrolase/oxidoreductase"/>
    <property type="match status" value="1"/>
</dbReference>
<protein>
    <submittedName>
        <fullName evidence="3">L-ascorbate metabolism protein UlaG, beta-lactamase superfamily</fullName>
    </submittedName>
</protein>
<dbReference type="EMBL" id="FMZH01000001">
    <property type="protein sequence ID" value="SDC08182.1"/>
    <property type="molecule type" value="Genomic_DNA"/>
</dbReference>
<dbReference type="Gene3D" id="3.60.15.10">
    <property type="entry name" value="Ribonuclease Z/Hydroxyacylglutathione hydrolase-like"/>
    <property type="match status" value="1"/>
</dbReference>
<dbReference type="InterPro" id="IPR001279">
    <property type="entry name" value="Metallo-B-lactamas"/>
</dbReference>
<dbReference type="Pfam" id="PF12706">
    <property type="entry name" value="Lactamase_B_2"/>
    <property type="match status" value="1"/>
</dbReference>
<gene>
    <name evidence="3" type="ORF">SAMN04488024_101212</name>
</gene>
<reference evidence="4" key="1">
    <citation type="submission" date="2016-10" db="EMBL/GenBank/DDBJ databases">
        <authorList>
            <person name="Varghese N."/>
            <person name="Submissions S."/>
        </authorList>
    </citation>
    <scope>NUCLEOTIDE SEQUENCE [LARGE SCALE GENOMIC DNA]</scope>
    <source>
        <strain evidence="4">DSM 18609</strain>
    </source>
</reference>
<dbReference type="STRING" id="390242.SAMN04488024_101212"/>
<sequence length="371" mass="41626">MLQLINNMIALYIILFLVAAFLVITNLPVFGRLPRGLRLAKTQQLSNYSNGALQNLSVTPMQPEGVSFFTILKAFFFEKHPGKIPDRPLPFNQPDLDSQARSSAPEIIWFGHSSYLMKVDGLRILVDPVFSKAPSPFSFIGSKAFPGTDVVKAADFKNIDVLVITHDHYDHLDYQSILTIAPGVKAIVTSLGVGEHLEKWGINTDKIIELAWDQSTTLFHNLELTAVPARHFTGRKFKRNQTLWSAFVLKTVNCKLFLGGDSGYDSHFVQIGETYGPFDLALLECGQYNAYWPYIHMFPEDTVQAAIDLKAKVLMPVHWGKFSLAMHPWNEPVKRVVAAAALKNLPLVTPALGETVILNEYMPTKNWWLEA</sequence>
<evidence type="ECO:0000313" key="4">
    <source>
        <dbReference type="Proteomes" id="UP000199455"/>
    </source>
</evidence>
<evidence type="ECO:0000256" key="1">
    <source>
        <dbReference type="SAM" id="Phobius"/>
    </source>
</evidence>
<accession>A0A1G6INP9</accession>
<dbReference type="PANTHER" id="PTHR15032:SF4">
    <property type="entry name" value="N-ACYL-PHOSPHATIDYLETHANOLAMINE-HYDROLYZING PHOSPHOLIPASE D"/>
    <property type="match status" value="1"/>
</dbReference>
<keyword evidence="1" id="KW-0812">Transmembrane</keyword>
<evidence type="ECO:0000259" key="2">
    <source>
        <dbReference type="Pfam" id="PF12706"/>
    </source>
</evidence>
<keyword evidence="1" id="KW-0472">Membrane</keyword>
<dbReference type="AlphaFoldDB" id="A0A1G6INP9"/>
<feature type="domain" description="Metallo-beta-lactamase" evidence="2">
    <location>
        <begin position="123"/>
        <end position="319"/>
    </location>
</feature>
<organism evidence="3 4">
    <name type="scientific">Pedobacter soli</name>
    <dbReference type="NCBI Taxonomy" id="390242"/>
    <lineage>
        <taxon>Bacteria</taxon>
        <taxon>Pseudomonadati</taxon>
        <taxon>Bacteroidota</taxon>
        <taxon>Sphingobacteriia</taxon>
        <taxon>Sphingobacteriales</taxon>
        <taxon>Sphingobacteriaceae</taxon>
        <taxon>Pedobacter</taxon>
    </lineage>
</organism>